<dbReference type="GO" id="GO:0004476">
    <property type="term" value="F:mannose-6-phosphate isomerase activity"/>
    <property type="evidence" value="ECO:0007669"/>
    <property type="project" value="InterPro"/>
</dbReference>
<evidence type="ECO:0000259" key="3">
    <source>
        <dbReference type="PROSITE" id="PS51464"/>
    </source>
</evidence>
<dbReference type="GO" id="GO:1901135">
    <property type="term" value="P:carbohydrate derivative metabolic process"/>
    <property type="evidence" value="ECO:0007669"/>
    <property type="project" value="InterPro"/>
</dbReference>
<reference evidence="4 5" key="1">
    <citation type="journal article" date="2015" name="Nature">
        <title>rRNA introns, odd ribosomes, and small enigmatic genomes across a large radiation of phyla.</title>
        <authorList>
            <person name="Brown C.T."/>
            <person name="Hug L.A."/>
            <person name="Thomas B.C."/>
            <person name="Sharon I."/>
            <person name="Castelle C.J."/>
            <person name="Singh A."/>
            <person name="Wilkins M.J."/>
            <person name="Williams K.H."/>
            <person name="Banfield J.F."/>
        </authorList>
    </citation>
    <scope>NUCLEOTIDE SEQUENCE [LARGE SCALE GENOMIC DNA]</scope>
</reference>
<dbReference type="PROSITE" id="PS51464">
    <property type="entry name" value="SIS"/>
    <property type="match status" value="1"/>
</dbReference>
<organism evidence="4 5">
    <name type="scientific">Candidatus Collierbacteria bacterium GW2011_GWB2_45_17</name>
    <dbReference type="NCBI Taxonomy" id="1618388"/>
    <lineage>
        <taxon>Bacteria</taxon>
        <taxon>Candidatus Collieribacteriota</taxon>
    </lineage>
</organism>
<evidence type="ECO:0000313" key="5">
    <source>
        <dbReference type="Proteomes" id="UP000034078"/>
    </source>
</evidence>
<gene>
    <name evidence="4" type="ORF">UX01_C0005G0034</name>
</gene>
<feature type="domain" description="SIS" evidence="3">
    <location>
        <begin position="51"/>
        <end position="198"/>
    </location>
</feature>
<comment type="similarity">
    <text evidence="1">Belongs to the PGI/PMI family.</text>
</comment>
<dbReference type="EMBL" id="LCKO01000005">
    <property type="protein sequence ID" value="KKU00357.1"/>
    <property type="molecule type" value="Genomic_DNA"/>
</dbReference>
<dbReference type="InterPro" id="IPR019490">
    <property type="entry name" value="Glu6P/Mann6P_isomerase_C"/>
</dbReference>
<dbReference type="Pfam" id="PF10432">
    <property type="entry name" value="bact-PGI_C"/>
    <property type="match status" value="1"/>
</dbReference>
<keyword evidence="2 4" id="KW-0413">Isomerase</keyword>
<dbReference type="InterPro" id="IPR046348">
    <property type="entry name" value="SIS_dom_sf"/>
</dbReference>
<protein>
    <submittedName>
        <fullName evidence="4">Bifunctional phosphoglucose/phosphomannose isomerase</fullName>
    </submittedName>
</protein>
<dbReference type="GO" id="GO:0004347">
    <property type="term" value="F:glucose-6-phosphate isomerase activity"/>
    <property type="evidence" value="ECO:0007669"/>
    <property type="project" value="InterPro"/>
</dbReference>
<accession>A0A837IEA2</accession>
<dbReference type="AlphaFoldDB" id="A0A837IEA2"/>
<dbReference type="GO" id="GO:0005975">
    <property type="term" value="P:carbohydrate metabolic process"/>
    <property type="evidence" value="ECO:0007669"/>
    <property type="project" value="InterPro"/>
</dbReference>
<sequence length="364" mass="40810">MDRHHQRLRPNIMNILDNSKNYRQIDDSDLYGSLTKVGRQFESGWTVAQFVSLNFETSKIKNIVFVGMGASNLSAYIAHSLAPFLLNVPFEIVSNYRLPAYSDKSTLVILSSYSGNIEEVLSCASDAKMRSCYIVVITSGGKMASLAETEHYPLIRLDEKFNPSHCPRAGLGLSLGGVIGLLLRLNPPSQKHFDVKEIIRTIERVLDMVSIYKDIAENPAKTLAAKHKGQGIIIFSANHLEGVGRSTANFLNESAKTMAENFSFPDLNHHLLEGFLYPQGLKDQSSIIILNSSLYPEVLQKKIVLTKDILLQQKYRVTVIKPETSDPVLQVFESLVFLISFSYYLSIVNKVNPATNLWVDYFKT</sequence>
<dbReference type="GO" id="GO:0097367">
    <property type="term" value="F:carbohydrate derivative binding"/>
    <property type="evidence" value="ECO:0007669"/>
    <property type="project" value="InterPro"/>
</dbReference>
<dbReference type="InterPro" id="IPR001347">
    <property type="entry name" value="SIS_dom"/>
</dbReference>
<evidence type="ECO:0000313" key="4">
    <source>
        <dbReference type="EMBL" id="KKU00357.1"/>
    </source>
</evidence>
<evidence type="ECO:0000256" key="2">
    <source>
        <dbReference type="ARBA" id="ARBA00023235"/>
    </source>
</evidence>
<evidence type="ECO:0000256" key="1">
    <source>
        <dbReference type="ARBA" id="ARBA00010523"/>
    </source>
</evidence>
<name>A0A837IEA2_9BACT</name>
<dbReference type="SUPFAM" id="SSF53697">
    <property type="entry name" value="SIS domain"/>
    <property type="match status" value="1"/>
</dbReference>
<comment type="caution">
    <text evidence="4">The sequence shown here is derived from an EMBL/GenBank/DDBJ whole genome shotgun (WGS) entry which is preliminary data.</text>
</comment>
<dbReference type="Gene3D" id="3.40.50.10490">
    <property type="entry name" value="Glucose-6-phosphate isomerase like protein, domain 1"/>
    <property type="match status" value="2"/>
</dbReference>
<proteinExistence type="inferred from homology"/>
<dbReference type="Proteomes" id="UP000034078">
    <property type="component" value="Unassembled WGS sequence"/>
</dbReference>